<keyword evidence="1 5" id="KW-1003">Cell membrane</keyword>
<dbReference type="GO" id="GO:0005576">
    <property type="term" value="C:extracellular region"/>
    <property type="evidence" value="ECO:0007669"/>
    <property type="project" value="TreeGrafter"/>
</dbReference>
<dbReference type="EMBL" id="CP003653">
    <property type="protein sequence ID" value="AFZ34105.1"/>
    <property type="molecule type" value="Genomic_DNA"/>
</dbReference>
<dbReference type="AlphaFoldDB" id="K9XND0"/>
<accession>K9XND0</accession>
<evidence type="ECO:0000256" key="5">
    <source>
        <dbReference type="HAMAP-Rule" id="MF_01600"/>
    </source>
</evidence>
<feature type="transmembrane region" description="Helical" evidence="5">
    <location>
        <begin position="7"/>
        <end position="28"/>
    </location>
</feature>
<evidence type="ECO:0000256" key="1">
    <source>
        <dbReference type="ARBA" id="ARBA00022475"/>
    </source>
</evidence>
<feature type="transmembrane region" description="Helical" evidence="5">
    <location>
        <begin position="252"/>
        <end position="272"/>
    </location>
</feature>
<dbReference type="Proteomes" id="UP000010473">
    <property type="component" value="Chromosome"/>
</dbReference>
<evidence type="ECO:0000256" key="2">
    <source>
        <dbReference type="ARBA" id="ARBA00022692"/>
    </source>
</evidence>
<dbReference type="GO" id="GO:0005886">
    <property type="term" value="C:plasma membrane"/>
    <property type="evidence" value="ECO:0007669"/>
    <property type="project" value="UniProtKB-SubCell"/>
</dbReference>
<name>K9XND0_STAC7</name>
<reference evidence="7" key="1">
    <citation type="journal article" date="2013" name="Proc. Natl. Acad. Sci. U.S.A.">
        <title>Improving the coverage of the cyanobacterial phylum using diversity-driven genome sequencing.</title>
        <authorList>
            <person name="Shih P.M."/>
            <person name="Wu D."/>
            <person name="Latifi A."/>
            <person name="Axen S.D."/>
            <person name="Fewer D.P."/>
            <person name="Talla E."/>
            <person name="Calteau A."/>
            <person name="Cai F."/>
            <person name="Tandeau de Marsac N."/>
            <person name="Rippka R."/>
            <person name="Herdman M."/>
            <person name="Sivonen K."/>
            <person name="Coursin T."/>
            <person name="Laurent T."/>
            <person name="Goodwin L."/>
            <person name="Nolan M."/>
            <person name="Davenport K.W."/>
            <person name="Han C.S."/>
            <person name="Rubin E.M."/>
            <person name="Eisen J.A."/>
            <person name="Woyke T."/>
            <person name="Gugger M."/>
            <person name="Kerfeld C.A."/>
        </authorList>
    </citation>
    <scope>NUCLEOTIDE SEQUENCE [LARGE SCALE GENOMIC DNA]</scope>
    <source>
        <strain evidence="7">ATCC 29371 / PCC 7437</strain>
    </source>
</reference>
<feature type="transmembrane region" description="Helical" evidence="5">
    <location>
        <begin position="207"/>
        <end position="226"/>
    </location>
</feature>
<proteinExistence type="inferred from homology"/>
<keyword evidence="4 5" id="KW-0472">Membrane</keyword>
<organism evidence="6 7">
    <name type="scientific">Stanieria cyanosphaera (strain ATCC 29371 / PCC 7437)</name>
    <dbReference type="NCBI Taxonomy" id="111780"/>
    <lineage>
        <taxon>Bacteria</taxon>
        <taxon>Bacillati</taxon>
        <taxon>Cyanobacteriota</taxon>
        <taxon>Cyanophyceae</taxon>
        <taxon>Pleurocapsales</taxon>
        <taxon>Dermocarpellaceae</taxon>
        <taxon>Stanieria</taxon>
    </lineage>
</organism>
<feature type="transmembrane region" description="Helical" evidence="5">
    <location>
        <begin position="97"/>
        <end position="119"/>
    </location>
</feature>
<feature type="transmembrane region" description="Helical" evidence="5">
    <location>
        <begin position="279"/>
        <end position="301"/>
    </location>
</feature>
<comment type="similarity">
    <text evidence="5">Belongs to the UPF0182 family.</text>
</comment>
<protein>
    <recommendedName>
        <fullName evidence="5">UPF0182 protein Sta7437_0498</fullName>
    </recommendedName>
</protein>
<evidence type="ECO:0000256" key="4">
    <source>
        <dbReference type="ARBA" id="ARBA00023136"/>
    </source>
</evidence>
<dbReference type="HAMAP" id="MF_01600">
    <property type="entry name" value="UPF0182"/>
    <property type="match status" value="1"/>
</dbReference>
<dbReference type="RefSeq" id="WP_015191778.1">
    <property type="nucleotide sequence ID" value="NC_019748.1"/>
</dbReference>
<keyword evidence="3 5" id="KW-1133">Transmembrane helix</keyword>
<comment type="subcellular location">
    <subcellularLocation>
        <location evidence="5">Cell membrane</location>
        <topology evidence="5">Multi-pass membrane protein</topology>
    </subcellularLocation>
</comment>
<dbReference type="InterPro" id="IPR005372">
    <property type="entry name" value="UPF0182"/>
</dbReference>
<dbReference type="KEGG" id="scs:Sta7437_0498"/>
<feature type="transmembrane region" description="Helical" evidence="5">
    <location>
        <begin position="48"/>
        <end position="76"/>
    </location>
</feature>
<evidence type="ECO:0000313" key="7">
    <source>
        <dbReference type="Proteomes" id="UP000010473"/>
    </source>
</evidence>
<evidence type="ECO:0000256" key="3">
    <source>
        <dbReference type="ARBA" id="ARBA00022989"/>
    </source>
</evidence>
<dbReference type="eggNOG" id="COG1615">
    <property type="taxonomic scope" value="Bacteria"/>
</dbReference>
<gene>
    <name evidence="6" type="ordered locus">Sta7437_0498</name>
</gene>
<sequence>MQLRQKAIVATILVMAICLTIASTLVHLLTESWWFAAVGFSNVFQTRISWQIVVWLATFVIYAAFLGINYGLALHLTRDRVFRFLEGNPLELFTNKIANYLALILIFLISLSAASSSAAHWETILKYLNATEFKLNEPIYARNIGFYVFRLPFYKDFQNWLIILLLAGLILASLIYVFKGTVGFDWRWKAMTIDRQWQKLLNNRIKTHLSLLFAAIALTIAVYFWLERYELLYSSRSVVWGAGYTDTHARLFAYWIMSIGSLLLSIILIVTIWSRRFLLSLYAVAIYLAVLVLVNGIYPALQQKFIVEPNELNKELPYIKYNLEYTRQAYNLDKINATDYPASAQLTLSQENQATIDNIRLWDYQPLLDTYRQIQEIRLYYQFNDVDVDRYTLDGNYRQIMLAARELSYEQVPQQAKTWVNQRLKYTHGYGLVMSPVNEVAADGLPILLIRNIPPVSQVDLQIQEPAIYYGEEKDRYIFTGTTTPEFDYPKGDENAFVYYQGTGGVPLSSFWRKLAYAYDLGSWKILISNYLSTGSSQTASTRIHYYRQIEERVRHVAPFLQYDHDPYIALIDGKLQWIIDAYTTSDRYPYSEVVSNKSTELITDQKINYIRNSVKVLVDAKNGTMQFFVVDPNDPVLQTYSKIFPDLFQANNTIPADIKAHFRYPLDLFNIQAQIYTAYHMSDPQVFYNREDLWRFANKMSESEREAIEPYYLIMRLPGQPKEEFVLILPFTPVNKDNMIAWMAARCDGDNYGNLVLYEFPKQELIYGPFQIEARINQNPEISQQLTLWSQEGSRVIRGDILVIPIDGALLYIEPIYLRAEQGQLPELKRVIVAYDKEIVMMPTLEQSLAAVFEREAILNPQSPSTLTNIDPRLIQSAWGVYNQAQSALRQGNWLEYGRYQEELEQILRQLNQKVE</sequence>
<dbReference type="PANTHER" id="PTHR39344">
    <property type="entry name" value="UPF0182 PROTEIN SLL1060"/>
    <property type="match status" value="1"/>
</dbReference>
<dbReference type="PANTHER" id="PTHR39344:SF1">
    <property type="entry name" value="UPF0182 PROTEIN SLL1060"/>
    <property type="match status" value="1"/>
</dbReference>
<evidence type="ECO:0000313" key="6">
    <source>
        <dbReference type="EMBL" id="AFZ34105.1"/>
    </source>
</evidence>
<keyword evidence="2 5" id="KW-0812">Transmembrane</keyword>
<dbReference type="OrthoDB" id="9763654at2"/>
<dbReference type="Pfam" id="PF03699">
    <property type="entry name" value="UPF0182"/>
    <property type="match status" value="1"/>
</dbReference>
<keyword evidence="7" id="KW-1185">Reference proteome</keyword>
<dbReference type="PATRIC" id="fig|111780.3.peg.518"/>
<dbReference type="HOGENOM" id="CLU_007733_0_0_3"/>
<feature type="transmembrane region" description="Helical" evidence="5">
    <location>
        <begin position="160"/>
        <end position="186"/>
    </location>
</feature>